<evidence type="ECO:0000256" key="5">
    <source>
        <dbReference type="ARBA" id="ARBA00022989"/>
    </source>
</evidence>
<comment type="caution">
    <text evidence="9">The sequence shown here is derived from an EMBL/GenBank/DDBJ whole genome shotgun (WGS) entry which is preliminary data.</text>
</comment>
<dbReference type="Pfam" id="PF13675">
    <property type="entry name" value="PilJ"/>
    <property type="match status" value="1"/>
</dbReference>
<dbReference type="NCBIfam" id="TIGR00229">
    <property type="entry name" value="sensory_box"/>
    <property type="match status" value="1"/>
</dbReference>
<dbReference type="EC" id="2.7.13.3" evidence="3"/>
<dbReference type="Gene3D" id="1.10.287.130">
    <property type="match status" value="1"/>
</dbReference>
<evidence type="ECO:0000313" key="9">
    <source>
        <dbReference type="EMBL" id="MEA5259238.1"/>
    </source>
</evidence>
<sequence>MKYRPKNKYVFGVLMAILVLTVNQLFIQYWLNQKSEESRMINLSGRQRMLSQKINLEYFQMLNQELSYNELIETFKNWQAVHFALLNGNKALSVHPVANGDARKILVGLSKNIEYIHQILNEKPTIDLNIIQKINKNQADFLIKMDDVVKKMEDESDKKLRFIVIIEIILAILSIFIIAAEVIYVYQPIEKQLLKTIDELESSESKLLAILDSSTDINIFISPDLKVLNFNKSAEENVLLLHQKQLKVGEDFTPFITTSTYESFHEAFGEALHGEITITETELTFNGEKIWFKIRFFPVYDSHLKIIGVTFNATSIDERKKAEIKVNEQLNILKEIAWQQSHLVRSPLVNILGISTLLTDKEYQITDEEQQLFLTQLGDEANRLDIIIKDIVHKTYYVYHE</sequence>
<organism evidence="9 10">
    <name type="scientific">Arcicella aquatica</name>
    <dbReference type="NCBI Taxonomy" id="217141"/>
    <lineage>
        <taxon>Bacteria</taxon>
        <taxon>Pseudomonadati</taxon>
        <taxon>Bacteroidota</taxon>
        <taxon>Cytophagia</taxon>
        <taxon>Cytophagales</taxon>
        <taxon>Flectobacillaceae</taxon>
        <taxon>Arcicella</taxon>
    </lineage>
</organism>
<protein>
    <recommendedName>
        <fullName evidence="3">histidine kinase</fullName>
        <ecNumber evidence="3">2.7.13.3</ecNumber>
    </recommendedName>
</protein>
<comment type="catalytic activity">
    <reaction evidence="1">
        <text>ATP + protein L-histidine = ADP + protein N-phospho-L-histidine.</text>
        <dbReference type="EC" id="2.7.13.3"/>
    </reaction>
</comment>
<name>A0ABU5QQ71_9BACT</name>
<dbReference type="InterPro" id="IPR000014">
    <property type="entry name" value="PAS"/>
</dbReference>
<gene>
    <name evidence="9" type="ORF">VB264_15685</name>
</gene>
<evidence type="ECO:0000256" key="7">
    <source>
        <dbReference type="SAM" id="Phobius"/>
    </source>
</evidence>
<dbReference type="InterPro" id="IPR036097">
    <property type="entry name" value="HisK_dim/P_sf"/>
</dbReference>
<dbReference type="CDD" id="cd00082">
    <property type="entry name" value="HisKA"/>
    <property type="match status" value="1"/>
</dbReference>
<evidence type="ECO:0000256" key="2">
    <source>
        <dbReference type="ARBA" id="ARBA00004141"/>
    </source>
</evidence>
<keyword evidence="6 7" id="KW-0472">Membrane</keyword>
<proteinExistence type="predicted"/>
<feature type="transmembrane region" description="Helical" evidence="7">
    <location>
        <begin position="160"/>
        <end position="186"/>
    </location>
</feature>
<feature type="domain" description="PAC" evidence="8">
    <location>
        <begin position="272"/>
        <end position="328"/>
    </location>
</feature>
<reference evidence="9 10" key="1">
    <citation type="submission" date="2023-12" db="EMBL/GenBank/DDBJ databases">
        <title>Novel species of the genus Arcicella isolated from rivers.</title>
        <authorList>
            <person name="Lu H."/>
        </authorList>
    </citation>
    <scope>NUCLEOTIDE SEQUENCE [LARGE SCALE GENOMIC DNA]</scope>
    <source>
        <strain evidence="9 10">LMG 21963</strain>
    </source>
</reference>
<dbReference type="InterPro" id="IPR000700">
    <property type="entry name" value="PAS-assoc_C"/>
</dbReference>
<evidence type="ECO:0000256" key="4">
    <source>
        <dbReference type="ARBA" id="ARBA00022692"/>
    </source>
</evidence>
<evidence type="ECO:0000256" key="6">
    <source>
        <dbReference type="ARBA" id="ARBA00023136"/>
    </source>
</evidence>
<dbReference type="EMBL" id="JAYFUL010000027">
    <property type="protein sequence ID" value="MEA5259238.1"/>
    <property type="molecule type" value="Genomic_DNA"/>
</dbReference>
<dbReference type="InterPro" id="IPR035965">
    <property type="entry name" value="PAS-like_dom_sf"/>
</dbReference>
<dbReference type="RefSeq" id="WP_323250745.1">
    <property type="nucleotide sequence ID" value="NZ_JAYFUL010000027.1"/>
</dbReference>
<keyword evidence="10" id="KW-1185">Reference proteome</keyword>
<keyword evidence="4 7" id="KW-0812">Transmembrane</keyword>
<evidence type="ECO:0000256" key="3">
    <source>
        <dbReference type="ARBA" id="ARBA00012438"/>
    </source>
</evidence>
<evidence type="ECO:0000256" key="1">
    <source>
        <dbReference type="ARBA" id="ARBA00000085"/>
    </source>
</evidence>
<evidence type="ECO:0000313" key="10">
    <source>
        <dbReference type="Proteomes" id="UP001304671"/>
    </source>
</evidence>
<feature type="transmembrane region" description="Helical" evidence="7">
    <location>
        <begin position="12"/>
        <end position="31"/>
    </location>
</feature>
<dbReference type="InterPro" id="IPR013656">
    <property type="entry name" value="PAS_4"/>
</dbReference>
<comment type="subcellular location">
    <subcellularLocation>
        <location evidence="2">Membrane</location>
        <topology evidence="2">Multi-pass membrane protein</topology>
    </subcellularLocation>
</comment>
<keyword evidence="5 7" id="KW-1133">Transmembrane helix</keyword>
<dbReference type="PROSITE" id="PS50113">
    <property type="entry name" value="PAC"/>
    <property type="match status" value="1"/>
</dbReference>
<dbReference type="SUPFAM" id="SSF47384">
    <property type="entry name" value="Homodimeric domain of signal transducing histidine kinase"/>
    <property type="match status" value="1"/>
</dbReference>
<dbReference type="Gene3D" id="3.30.450.20">
    <property type="entry name" value="PAS domain"/>
    <property type="match status" value="1"/>
</dbReference>
<dbReference type="InterPro" id="IPR003661">
    <property type="entry name" value="HisK_dim/P_dom"/>
</dbReference>
<dbReference type="Pfam" id="PF08448">
    <property type="entry name" value="PAS_4"/>
    <property type="match status" value="1"/>
</dbReference>
<accession>A0ABU5QQ71</accession>
<dbReference type="SUPFAM" id="SSF55785">
    <property type="entry name" value="PYP-like sensor domain (PAS domain)"/>
    <property type="match status" value="1"/>
</dbReference>
<dbReference type="InterPro" id="IPR029095">
    <property type="entry name" value="NarX-like_N"/>
</dbReference>
<evidence type="ECO:0000259" key="8">
    <source>
        <dbReference type="PROSITE" id="PS50113"/>
    </source>
</evidence>
<dbReference type="Proteomes" id="UP001304671">
    <property type="component" value="Unassembled WGS sequence"/>
</dbReference>